<proteinExistence type="predicted"/>
<evidence type="ECO:0000259" key="1">
    <source>
        <dbReference type="Pfam" id="PF01636"/>
    </source>
</evidence>
<evidence type="ECO:0000313" key="3">
    <source>
        <dbReference type="Proteomes" id="UP000037953"/>
    </source>
</evidence>
<dbReference type="PANTHER" id="PTHR21064:SF5">
    <property type="entry name" value="SLR1880 PROTEIN"/>
    <property type="match status" value="1"/>
</dbReference>
<evidence type="ECO:0000313" key="2">
    <source>
        <dbReference type="EMBL" id="KPE52892.1"/>
    </source>
</evidence>
<dbReference type="GO" id="GO:0016301">
    <property type="term" value="F:kinase activity"/>
    <property type="evidence" value="ECO:0007669"/>
    <property type="project" value="UniProtKB-KW"/>
</dbReference>
<keyword evidence="2" id="KW-0418">Kinase</keyword>
<feature type="domain" description="Aminoglycoside phosphotransferase" evidence="1">
    <location>
        <begin position="17"/>
        <end position="249"/>
    </location>
</feature>
<organism evidence="2 3">
    <name type="scientific">Chryseobacterium indologenes</name>
    <name type="common">Flavobacterium indologenes</name>
    <dbReference type="NCBI Taxonomy" id="253"/>
    <lineage>
        <taxon>Bacteria</taxon>
        <taxon>Pseudomonadati</taxon>
        <taxon>Bacteroidota</taxon>
        <taxon>Flavobacteriia</taxon>
        <taxon>Flavobacteriales</taxon>
        <taxon>Weeksellaceae</taxon>
        <taxon>Chryseobacterium group</taxon>
        <taxon>Chryseobacterium</taxon>
    </lineage>
</organism>
<dbReference type="EMBL" id="LJOD01000001">
    <property type="protein sequence ID" value="KPE52892.1"/>
    <property type="molecule type" value="Genomic_DNA"/>
</dbReference>
<dbReference type="OrthoDB" id="526037at2"/>
<sequence length="343" mass="38986">MEINDIATQFTGTKNYTLSPISDGLINTTYLLENSDRQKKFILQKINHHVFRQPELIINNHLAVNQLLENGNYPLQLIIPIPSLTGKFIVKDQEGGSWRMTAFIEDTTTFFRIPDSETAYASAKAIGCFLNTINTGNIPEIQTPLPDFVNFEKRISDYRTALDKAENLLITTASAEIEATNKLITLPRQWIDMERNGSLPKRIIHGDPNVRNILFRGSKPLAIIDLDTVMISTLLYDFGDIARSYTNTTVEDDGTATENFNAEIYEAVKEGFLCDLREKMVPEEVNNLDYAAQVVIYIQAVRFLTDYLNGSTYYSIQYPEHNLDRARNQLELLKGLRKYLVGS</sequence>
<accession>A0A0N0IY91</accession>
<dbReference type="AlphaFoldDB" id="A0A0N0IY91"/>
<reference evidence="2 3" key="1">
    <citation type="journal article" date="2015" name="Genom Data">
        <title>Draft genome sequence of a multidrug-resistant Chryseobacterium indologenes isolate from Malaysia.</title>
        <authorList>
            <person name="Yu C.Y."/>
            <person name="Ang G.Y."/>
            <person name="Cheng H.J."/>
            <person name="Cheong Y.M."/>
            <person name="Yin W.F."/>
            <person name="Chan K.G."/>
        </authorList>
    </citation>
    <scope>NUCLEOTIDE SEQUENCE [LARGE SCALE GENOMIC DNA]</scope>
    <source>
        <strain evidence="2 3">CI_885</strain>
    </source>
</reference>
<dbReference type="InterPro" id="IPR050249">
    <property type="entry name" value="Pseudomonas-type_ThrB"/>
</dbReference>
<name>A0A0N0IY91_CHRID</name>
<keyword evidence="2" id="KW-0808">Transferase</keyword>
<dbReference type="PATRIC" id="fig|253.9.peg.546"/>
<dbReference type="InterPro" id="IPR002575">
    <property type="entry name" value="Aminoglycoside_PTrfase"/>
</dbReference>
<dbReference type="Proteomes" id="UP000037953">
    <property type="component" value="Unassembled WGS sequence"/>
</dbReference>
<dbReference type="PANTHER" id="PTHR21064">
    <property type="entry name" value="AMINOGLYCOSIDE PHOSPHOTRANSFERASE DOMAIN-CONTAINING PROTEIN-RELATED"/>
    <property type="match status" value="1"/>
</dbReference>
<dbReference type="Pfam" id="PF01636">
    <property type="entry name" value="APH"/>
    <property type="match status" value="1"/>
</dbReference>
<dbReference type="RefSeq" id="WP_062696465.1">
    <property type="nucleotide sequence ID" value="NZ_LJOD01000001.1"/>
</dbReference>
<gene>
    <name evidence="2" type="ORF">AOB46_02570</name>
</gene>
<dbReference type="Gene3D" id="3.90.1200.10">
    <property type="match status" value="1"/>
</dbReference>
<protein>
    <submittedName>
        <fullName evidence="2">Serine kinase</fullName>
    </submittedName>
</protein>
<dbReference type="InterPro" id="IPR011009">
    <property type="entry name" value="Kinase-like_dom_sf"/>
</dbReference>
<comment type="caution">
    <text evidence="2">The sequence shown here is derived from an EMBL/GenBank/DDBJ whole genome shotgun (WGS) entry which is preliminary data.</text>
</comment>
<dbReference type="SUPFAM" id="SSF56112">
    <property type="entry name" value="Protein kinase-like (PK-like)"/>
    <property type="match status" value="1"/>
</dbReference>
<reference evidence="3" key="2">
    <citation type="submission" date="2015-09" db="EMBL/GenBank/DDBJ databases">
        <title>Draft genome sequence of a multidrug-resistant Chryseobacterium indologenes isolate from Malaysia.</title>
        <authorList>
            <person name="Yu C.Y."/>
            <person name="Ang G.Y."/>
            <person name="Chan K.-G."/>
        </authorList>
    </citation>
    <scope>NUCLEOTIDE SEQUENCE [LARGE SCALE GENOMIC DNA]</scope>
    <source>
        <strain evidence="3">CI_885</strain>
    </source>
</reference>